<evidence type="ECO:0000313" key="1">
    <source>
        <dbReference type="EMBL" id="ESR64831.1"/>
    </source>
</evidence>
<keyword evidence="2" id="KW-1185">Reference proteome</keyword>
<dbReference type="EMBL" id="KI535697">
    <property type="protein sequence ID" value="ESR64831.1"/>
    <property type="molecule type" value="Genomic_DNA"/>
</dbReference>
<dbReference type="Proteomes" id="UP000030687">
    <property type="component" value="Unassembled WGS sequence"/>
</dbReference>
<organism evidence="1 2">
    <name type="scientific">Citrus clementina</name>
    <name type="common">Clementine</name>
    <name type="synonym">Citrus deliciosa x Citrus sinensis</name>
    <dbReference type="NCBI Taxonomy" id="85681"/>
    <lineage>
        <taxon>Eukaryota</taxon>
        <taxon>Viridiplantae</taxon>
        <taxon>Streptophyta</taxon>
        <taxon>Embryophyta</taxon>
        <taxon>Tracheophyta</taxon>
        <taxon>Spermatophyta</taxon>
        <taxon>Magnoliopsida</taxon>
        <taxon>eudicotyledons</taxon>
        <taxon>Gunneridae</taxon>
        <taxon>Pentapetalae</taxon>
        <taxon>rosids</taxon>
        <taxon>malvids</taxon>
        <taxon>Sapindales</taxon>
        <taxon>Rutaceae</taxon>
        <taxon>Aurantioideae</taxon>
        <taxon>Citrus</taxon>
    </lineage>
</organism>
<dbReference type="InParanoid" id="V4UQS5"/>
<proteinExistence type="predicted"/>
<dbReference type="Gramene" id="ESR64831">
    <property type="protein sequence ID" value="ESR64831"/>
    <property type="gene ID" value="CICLE_v10010055mg"/>
</dbReference>
<dbReference type="AlphaFoldDB" id="V4UQS5"/>
<dbReference type="KEGG" id="cic:CICLE_v10010055mg"/>
<sequence>MNSKIHITDMKLNSSCINYKTKVHLQCFIYYRYYKKSFEDQNLKLKLDLFNSYRGNELKFLIACHNFDPRIGIQTTRLHEYQRE</sequence>
<reference evidence="1 2" key="1">
    <citation type="submission" date="2013-10" db="EMBL/GenBank/DDBJ databases">
        <authorList>
            <consortium name="International Citrus Genome Consortium"/>
            <person name="Jenkins J."/>
            <person name="Schmutz J."/>
            <person name="Prochnik S."/>
            <person name="Rokhsar D."/>
            <person name="Gmitter F."/>
            <person name="Ollitrault P."/>
            <person name="Machado M."/>
            <person name="Talon M."/>
            <person name="Wincker P."/>
            <person name="Jaillon O."/>
            <person name="Morgante M."/>
        </authorList>
    </citation>
    <scope>NUCLEOTIDE SEQUENCE</scope>
    <source>
        <strain evidence="2">cv. Clemenules</strain>
    </source>
</reference>
<protein>
    <submittedName>
        <fullName evidence="1">Uncharacterized protein</fullName>
    </submittedName>
</protein>
<gene>
    <name evidence="1" type="ORF">CICLE_v10010055mg</name>
</gene>
<evidence type="ECO:0000313" key="2">
    <source>
        <dbReference type="Proteomes" id="UP000030687"/>
    </source>
</evidence>
<name>V4UQS5_CITCL</name>
<accession>V4UQS5</accession>